<dbReference type="EMBL" id="JAIFRP010004429">
    <property type="protein sequence ID" value="KAK2575355.1"/>
    <property type="molecule type" value="Genomic_DNA"/>
</dbReference>
<sequence>MGDKGLPVDAKSGKIDRSADRYIEALTKVAKPKPGEMTEDKRRIEEEGKKMCEEKRGNEERKKRMENGSKRADGTESDGKKTGEEESCGSEGMTHDGCKVLSACEVSDFMDSGGISDEVIVVDECIDVREGERAAKRARVLEDAETDDSGTSATVSSGDVSPCLVRKKSRPKSAKKSVTEPPKEVSMPREEERGDSGGDAAGRMSELGELEVSVSTLTDLVLKRMERISEYALANRNFAAGQKRELKAVMAQMRAVDAGVRKCVAIRQELDRELLKEFRYVRELREGEVRGWGDAVIQCRE</sequence>
<feature type="compositionally biased region" description="Basic and acidic residues" evidence="1">
    <location>
        <begin position="33"/>
        <end position="84"/>
    </location>
</feature>
<organism evidence="2 3">
    <name type="scientific">Odynerus spinipes</name>
    <dbReference type="NCBI Taxonomy" id="1348599"/>
    <lineage>
        <taxon>Eukaryota</taxon>
        <taxon>Metazoa</taxon>
        <taxon>Ecdysozoa</taxon>
        <taxon>Arthropoda</taxon>
        <taxon>Hexapoda</taxon>
        <taxon>Insecta</taxon>
        <taxon>Pterygota</taxon>
        <taxon>Neoptera</taxon>
        <taxon>Endopterygota</taxon>
        <taxon>Hymenoptera</taxon>
        <taxon>Apocrita</taxon>
        <taxon>Aculeata</taxon>
        <taxon>Vespoidea</taxon>
        <taxon>Vespidae</taxon>
        <taxon>Eumeninae</taxon>
        <taxon>Odynerus</taxon>
    </lineage>
</organism>
<name>A0AAD9R934_9HYME</name>
<proteinExistence type="predicted"/>
<dbReference type="Proteomes" id="UP001258017">
    <property type="component" value="Unassembled WGS sequence"/>
</dbReference>
<protein>
    <submittedName>
        <fullName evidence="2">Uncharacterized protein</fullName>
    </submittedName>
</protein>
<evidence type="ECO:0000256" key="1">
    <source>
        <dbReference type="SAM" id="MobiDB-lite"/>
    </source>
</evidence>
<dbReference type="AlphaFoldDB" id="A0AAD9R934"/>
<comment type="caution">
    <text evidence="2">The sequence shown here is derived from an EMBL/GenBank/DDBJ whole genome shotgun (WGS) entry which is preliminary data.</text>
</comment>
<feature type="region of interest" description="Disordered" evidence="1">
    <location>
        <begin position="141"/>
        <end position="202"/>
    </location>
</feature>
<accession>A0AAD9R934</accession>
<feature type="compositionally biased region" description="Basic and acidic residues" evidence="1">
    <location>
        <begin position="177"/>
        <end position="196"/>
    </location>
</feature>
<reference evidence="2" key="2">
    <citation type="journal article" date="2023" name="Commun. Biol.">
        <title>Intrasexual cuticular hydrocarbon dimorphism in a wasp sheds light on hydrocarbon biosynthesis genes in Hymenoptera.</title>
        <authorList>
            <person name="Moris V.C."/>
            <person name="Podsiadlowski L."/>
            <person name="Martin S."/>
            <person name="Oeyen J.P."/>
            <person name="Donath A."/>
            <person name="Petersen M."/>
            <person name="Wilbrandt J."/>
            <person name="Misof B."/>
            <person name="Liedtke D."/>
            <person name="Thamm M."/>
            <person name="Scheiner R."/>
            <person name="Schmitt T."/>
            <person name="Niehuis O."/>
        </authorList>
    </citation>
    <scope>NUCLEOTIDE SEQUENCE</scope>
    <source>
        <strain evidence="2">GBR_01_08_01A</strain>
    </source>
</reference>
<feature type="compositionally biased region" description="Polar residues" evidence="1">
    <location>
        <begin position="149"/>
        <end position="159"/>
    </location>
</feature>
<feature type="region of interest" description="Disordered" evidence="1">
    <location>
        <begin position="26"/>
        <end position="94"/>
    </location>
</feature>
<evidence type="ECO:0000313" key="2">
    <source>
        <dbReference type="EMBL" id="KAK2575355.1"/>
    </source>
</evidence>
<keyword evidence="3" id="KW-1185">Reference proteome</keyword>
<gene>
    <name evidence="2" type="ORF">KPH14_000828</name>
</gene>
<evidence type="ECO:0000313" key="3">
    <source>
        <dbReference type="Proteomes" id="UP001258017"/>
    </source>
</evidence>
<feature type="compositionally biased region" description="Basic residues" evidence="1">
    <location>
        <begin position="165"/>
        <end position="175"/>
    </location>
</feature>
<reference evidence="2" key="1">
    <citation type="submission" date="2021-08" db="EMBL/GenBank/DDBJ databases">
        <authorList>
            <person name="Misof B."/>
            <person name="Oliver O."/>
            <person name="Podsiadlowski L."/>
            <person name="Donath A."/>
            <person name="Peters R."/>
            <person name="Mayer C."/>
            <person name="Rust J."/>
            <person name="Gunkel S."/>
            <person name="Lesny P."/>
            <person name="Martin S."/>
            <person name="Oeyen J.P."/>
            <person name="Petersen M."/>
            <person name="Panagiotis P."/>
            <person name="Wilbrandt J."/>
            <person name="Tanja T."/>
        </authorList>
    </citation>
    <scope>NUCLEOTIDE SEQUENCE</scope>
    <source>
        <strain evidence="2">GBR_01_08_01A</strain>
        <tissue evidence="2">Thorax + abdomen</tissue>
    </source>
</reference>